<organism evidence="12 13">
    <name type="scientific">Schizopora paradoxa</name>
    <dbReference type="NCBI Taxonomy" id="27342"/>
    <lineage>
        <taxon>Eukaryota</taxon>
        <taxon>Fungi</taxon>
        <taxon>Dikarya</taxon>
        <taxon>Basidiomycota</taxon>
        <taxon>Agaricomycotina</taxon>
        <taxon>Agaricomycetes</taxon>
        <taxon>Hymenochaetales</taxon>
        <taxon>Schizoporaceae</taxon>
        <taxon>Schizopora</taxon>
    </lineage>
</organism>
<evidence type="ECO:0000256" key="6">
    <source>
        <dbReference type="ARBA" id="ARBA00022989"/>
    </source>
</evidence>
<evidence type="ECO:0000313" key="12">
    <source>
        <dbReference type="EMBL" id="KLO13700.1"/>
    </source>
</evidence>
<feature type="domain" description="SH3" evidence="11">
    <location>
        <begin position="140"/>
        <end position="200"/>
    </location>
</feature>
<evidence type="ECO:0000256" key="1">
    <source>
        <dbReference type="ARBA" id="ARBA00004651"/>
    </source>
</evidence>
<dbReference type="InParanoid" id="A0A0H2RNZ3"/>
<dbReference type="Proteomes" id="UP000053477">
    <property type="component" value="Unassembled WGS sequence"/>
</dbReference>
<accession>A0A0H2RNZ3</accession>
<feature type="domain" description="SH3" evidence="11">
    <location>
        <begin position="245"/>
        <end position="305"/>
    </location>
</feature>
<evidence type="ECO:0000256" key="8">
    <source>
        <dbReference type="ARBA" id="ARBA00023136"/>
    </source>
</evidence>
<feature type="region of interest" description="Disordered" evidence="10">
    <location>
        <begin position="11"/>
        <end position="79"/>
    </location>
</feature>
<sequence>MASTWLLTAMETPGRPDSNSNLSNLPVDTTVGVDFDDEERTQIQSDDESFTRVDHDDATLDGSGDATFDGSNQTSVTQSENRTETVAALFDYEANPEDPSELSFKKGITFELIRRVGFWLVVKNAFGVQGIVPSRHFGPTIVDRATALYDYEASPDDPSEISFKKGDTFDIIDNVGKWWSAQTSKGLRIVPSNYLSSDKAEARRFLPARLPIGQEEGNRGSAENKGASIDNPEKPQAKTEGGSNEVIRRARAIYSYTADPNDPHEMSFKKGDILHIIDVGGRWWQVQTAEGVRIAPSNYLQNIDSNSKREGTTCTRRLRESFVFLLEIKGFMELHFRVGSTQVL</sequence>
<dbReference type="CDD" id="cd11855">
    <property type="entry name" value="SH3_Sho1p"/>
    <property type="match status" value="1"/>
</dbReference>
<evidence type="ECO:0000256" key="2">
    <source>
        <dbReference type="ARBA" id="ARBA00009739"/>
    </source>
</evidence>
<dbReference type="STRING" id="27342.A0A0H2RNZ3"/>
<dbReference type="Gene3D" id="2.30.30.40">
    <property type="entry name" value="SH3 Domains"/>
    <property type="match status" value="3"/>
</dbReference>
<dbReference type="Pfam" id="PF00018">
    <property type="entry name" value="SH3_1"/>
    <property type="match status" value="3"/>
</dbReference>
<gene>
    <name evidence="12" type="ORF">SCHPADRAFT_997132</name>
</gene>
<dbReference type="EMBL" id="KQ085955">
    <property type="protein sequence ID" value="KLO13700.1"/>
    <property type="molecule type" value="Genomic_DNA"/>
</dbReference>
<dbReference type="OrthoDB" id="5983572at2759"/>
<evidence type="ECO:0000256" key="7">
    <source>
        <dbReference type="ARBA" id="ARBA00023016"/>
    </source>
</evidence>
<evidence type="ECO:0000313" key="13">
    <source>
        <dbReference type="Proteomes" id="UP000053477"/>
    </source>
</evidence>
<dbReference type="PANTHER" id="PTHR15735:SF20">
    <property type="entry name" value="HIGH OSMOLARITY SIGNALING PROTEIN SHO1"/>
    <property type="match status" value="1"/>
</dbReference>
<evidence type="ECO:0000256" key="5">
    <source>
        <dbReference type="ARBA" id="ARBA00022692"/>
    </source>
</evidence>
<dbReference type="InterPro" id="IPR036028">
    <property type="entry name" value="SH3-like_dom_sf"/>
</dbReference>
<proteinExistence type="inferred from homology"/>
<feature type="compositionally biased region" description="Polar residues" evidence="10">
    <location>
        <begin position="17"/>
        <end position="27"/>
    </location>
</feature>
<name>A0A0H2RNZ3_9AGAM</name>
<evidence type="ECO:0000256" key="4">
    <source>
        <dbReference type="ARBA" id="ARBA00022475"/>
    </source>
</evidence>
<reference evidence="12 13" key="1">
    <citation type="submission" date="2015-04" db="EMBL/GenBank/DDBJ databases">
        <title>Complete genome sequence of Schizopora paradoxa KUC8140, a cosmopolitan wood degrader in East Asia.</title>
        <authorList>
            <consortium name="DOE Joint Genome Institute"/>
            <person name="Min B."/>
            <person name="Park H."/>
            <person name="Jang Y."/>
            <person name="Kim J.-J."/>
            <person name="Kim K.H."/>
            <person name="Pangilinan J."/>
            <person name="Lipzen A."/>
            <person name="Riley R."/>
            <person name="Grigoriev I.V."/>
            <person name="Spatafora J.W."/>
            <person name="Choi I.-G."/>
        </authorList>
    </citation>
    <scope>NUCLEOTIDE SEQUENCE [LARGE SCALE GENOMIC DNA]</scope>
    <source>
        <strain evidence="12 13">KUC8140</strain>
    </source>
</reference>
<dbReference type="SUPFAM" id="SSF50044">
    <property type="entry name" value="SH3-domain"/>
    <property type="match status" value="3"/>
</dbReference>
<dbReference type="AlphaFoldDB" id="A0A0H2RNZ3"/>
<dbReference type="GO" id="GO:0005886">
    <property type="term" value="C:plasma membrane"/>
    <property type="evidence" value="ECO:0007669"/>
    <property type="project" value="UniProtKB-SubCell"/>
</dbReference>
<dbReference type="InterPro" id="IPR035522">
    <property type="entry name" value="Sho1_SH3"/>
</dbReference>
<keyword evidence="5" id="KW-0812">Transmembrane</keyword>
<keyword evidence="4" id="KW-1003">Cell membrane</keyword>
<comment type="subcellular location">
    <subcellularLocation>
        <location evidence="1">Cell membrane</location>
        <topology evidence="1">Multi-pass membrane protein</topology>
    </subcellularLocation>
</comment>
<protein>
    <recommendedName>
        <fullName evidence="11">SH3 domain-containing protein</fullName>
    </recommendedName>
</protein>
<feature type="compositionally biased region" description="Basic and acidic residues" evidence="10">
    <location>
        <begin position="49"/>
        <end position="58"/>
    </location>
</feature>
<evidence type="ECO:0000256" key="9">
    <source>
        <dbReference type="PROSITE-ProRule" id="PRU00192"/>
    </source>
</evidence>
<keyword evidence="6" id="KW-1133">Transmembrane helix</keyword>
<dbReference type="GO" id="GO:0030833">
    <property type="term" value="P:regulation of actin filament polymerization"/>
    <property type="evidence" value="ECO:0007669"/>
    <property type="project" value="TreeGrafter"/>
</dbReference>
<evidence type="ECO:0000256" key="3">
    <source>
        <dbReference type="ARBA" id="ARBA00022443"/>
    </source>
</evidence>
<keyword evidence="8" id="KW-0472">Membrane</keyword>
<dbReference type="PROSITE" id="PS50002">
    <property type="entry name" value="SH3"/>
    <property type="match status" value="2"/>
</dbReference>
<dbReference type="SMART" id="SM00326">
    <property type="entry name" value="SH3"/>
    <property type="match status" value="3"/>
</dbReference>
<dbReference type="PRINTS" id="PR00452">
    <property type="entry name" value="SH3DOMAIN"/>
</dbReference>
<keyword evidence="13" id="KW-1185">Reference proteome</keyword>
<feature type="region of interest" description="Disordered" evidence="10">
    <location>
        <begin position="210"/>
        <end position="244"/>
    </location>
</feature>
<evidence type="ECO:0000259" key="11">
    <source>
        <dbReference type="PROSITE" id="PS50002"/>
    </source>
</evidence>
<keyword evidence="7" id="KW-0346">Stress response</keyword>
<dbReference type="InterPro" id="IPR001452">
    <property type="entry name" value="SH3_domain"/>
</dbReference>
<evidence type="ECO:0000256" key="10">
    <source>
        <dbReference type="SAM" id="MobiDB-lite"/>
    </source>
</evidence>
<dbReference type="PANTHER" id="PTHR15735">
    <property type="entry name" value="FCH AND DOUBLE SH3 DOMAINS PROTEIN"/>
    <property type="match status" value="1"/>
</dbReference>
<comment type="similarity">
    <text evidence="2">Belongs to the SHO1 family.</text>
</comment>
<keyword evidence="3 9" id="KW-0728">SH3 domain</keyword>
<feature type="compositionally biased region" description="Polar residues" evidence="10">
    <location>
        <begin position="69"/>
        <end position="79"/>
    </location>
</feature>